<dbReference type="KEGG" id="mdn:JT25_018155"/>
<dbReference type="EMBL" id="CP014476">
    <property type="protein sequence ID" value="AMK78389.1"/>
    <property type="molecule type" value="Genomic_DNA"/>
</dbReference>
<dbReference type="GO" id="GO:0019877">
    <property type="term" value="P:diaminopimelate biosynthetic process"/>
    <property type="evidence" value="ECO:0007669"/>
    <property type="project" value="UniProtKB-ARBA"/>
</dbReference>
<dbReference type="AlphaFoldDB" id="A0A126T8G7"/>
<feature type="binding site" evidence="2">
    <location>
        <position position="172"/>
    </location>
    <ligand>
        <name>Mn(2+)</name>
        <dbReference type="ChEBI" id="CHEBI:29035"/>
        <label>2</label>
    </ligand>
</feature>
<dbReference type="InterPro" id="IPR036264">
    <property type="entry name" value="Bact_exopeptidase_dim_dom"/>
</dbReference>
<dbReference type="NCBIfam" id="TIGR01891">
    <property type="entry name" value="amidohydrolases"/>
    <property type="match status" value="1"/>
</dbReference>
<name>A0A126T8G7_9GAMM</name>
<accession>A0A126T8G7</accession>
<dbReference type="PANTHER" id="PTHR11014:SF63">
    <property type="entry name" value="METALLOPEPTIDASE, PUTATIVE (AFU_ORTHOLOGUE AFUA_6G09600)-RELATED"/>
    <property type="match status" value="1"/>
</dbReference>
<dbReference type="CDD" id="cd05666">
    <property type="entry name" value="M20_Acy1-like"/>
    <property type="match status" value="1"/>
</dbReference>
<dbReference type="PANTHER" id="PTHR11014">
    <property type="entry name" value="PEPTIDASE M20 FAMILY MEMBER"/>
    <property type="match status" value="1"/>
</dbReference>
<evidence type="ECO:0000256" key="2">
    <source>
        <dbReference type="PIRSR" id="PIRSR005962-1"/>
    </source>
</evidence>
<dbReference type="SUPFAM" id="SSF53187">
    <property type="entry name" value="Zn-dependent exopeptidases"/>
    <property type="match status" value="1"/>
</dbReference>
<gene>
    <name evidence="4" type="ORF">JT25_018155</name>
</gene>
<reference evidence="4 5" key="1">
    <citation type="journal article" date="2015" name="Environ. Microbiol.">
        <title>Methane oxidation coupled to nitrate reduction under hypoxia by the Gammaproteobacterium Methylomonas denitrificans, sp. nov. type strain FJG1.</title>
        <authorList>
            <person name="Kits K.D."/>
            <person name="Klotz M.G."/>
            <person name="Stein L.Y."/>
        </authorList>
    </citation>
    <scope>NUCLEOTIDE SEQUENCE [LARGE SCALE GENOMIC DNA]</scope>
    <source>
        <strain evidence="4 5">FJG1</strain>
    </source>
</reference>
<feature type="binding site" evidence="2">
    <location>
        <position position="146"/>
    </location>
    <ligand>
        <name>Mn(2+)</name>
        <dbReference type="ChEBI" id="CHEBI:29035"/>
        <label>2</label>
    </ligand>
</feature>
<evidence type="ECO:0000313" key="4">
    <source>
        <dbReference type="EMBL" id="AMK78389.1"/>
    </source>
</evidence>
<dbReference type="PIRSF" id="PIRSF005962">
    <property type="entry name" value="Pept_M20D_amidohydro"/>
    <property type="match status" value="1"/>
</dbReference>
<feature type="binding site" evidence="2">
    <location>
        <position position="113"/>
    </location>
    <ligand>
        <name>Mn(2+)</name>
        <dbReference type="ChEBI" id="CHEBI:29035"/>
        <label>2</label>
    </ligand>
</feature>
<evidence type="ECO:0000313" key="5">
    <source>
        <dbReference type="Proteomes" id="UP000030512"/>
    </source>
</evidence>
<evidence type="ECO:0000256" key="1">
    <source>
        <dbReference type="ARBA" id="ARBA00022801"/>
    </source>
</evidence>
<dbReference type="RefSeq" id="WP_052141958.1">
    <property type="nucleotide sequence ID" value="NZ_CP014476.1"/>
</dbReference>
<organism evidence="4 5">
    <name type="scientific">Methylomonas denitrificans</name>
    <dbReference type="NCBI Taxonomy" id="1538553"/>
    <lineage>
        <taxon>Bacteria</taxon>
        <taxon>Pseudomonadati</taxon>
        <taxon>Pseudomonadota</taxon>
        <taxon>Gammaproteobacteria</taxon>
        <taxon>Methylococcales</taxon>
        <taxon>Methylococcaceae</taxon>
        <taxon>Methylomonas</taxon>
    </lineage>
</organism>
<comment type="cofactor">
    <cofactor evidence="2">
        <name>Mn(2+)</name>
        <dbReference type="ChEBI" id="CHEBI:29035"/>
    </cofactor>
    <text evidence="2">The Mn(2+) ion enhances activity.</text>
</comment>
<keyword evidence="1 4" id="KW-0378">Hydrolase</keyword>
<dbReference type="SUPFAM" id="SSF55031">
    <property type="entry name" value="Bacterial exopeptidase dimerisation domain"/>
    <property type="match status" value="1"/>
</dbReference>
<dbReference type="InterPro" id="IPR002933">
    <property type="entry name" value="Peptidase_M20"/>
</dbReference>
<dbReference type="Pfam" id="PF01546">
    <property type="entry name" value="Peptidase_M20"/>
    <property type="match status" value="1"/>
</dbReference>
<dbReference type="GO" id="GO:0050118">
    <property type="term" value="F:N-acetyldiaminopimelate deacetylase activity"/>
    <property type="evidence" value="ECO:0007669"/>
    <property type="project" value="UniProtKB-ARBA"/>
</dbReference>
<dbReference type="Gene3D" id="3.40.630.10">
    <property type="entry name" value="Zn peptidases"/>
    <property type="match status" value="1"/>
</dbReference>
<protein>
    <submittedName>
        <fullName evidence="4">Amidohydrolase</fullName>
    </submittedName>
</protein>
<feature type="domain" description="Peptidase M20 dimerisation" evidence="3">
    <location>
        <begin position="194"/>
        <end position="289"/>
    </location>
</feature>
<sequence length="406" mass="43990">MNKFDAESSPADLIPEIVANIAGIRDLRRDIHAHPELCFEEVRTAELVAAKLTEWGIPVHRGLGKTGVIGIVKAGSSDSAIGLRADMDALPMHEQNSFAHASRHPGKMHGCGHDGHTAMLLAAAEYLATQRNFDGTVYLIFQPAEEGGGGADEMIKDGLFELFPMQVVYGMHNWPELPAGQFAVSPGPVMASLNTFRIVVRGKGCHAALPHLGLDPVPVAAQMIMAFQTILTRNANPLDNGLISVTMLHAGEATNIIADTCELAGTVRTFSNQLLDLIETRMREIARHICLAHGMECDFDFKRSYPPTVNHDQAVAVSRSVMTRIVGERQVLEQKATMGAEDFAYMLQKLPGSYCFIGNGSGDHRGKGHGAGPCTLHNTSYDFNDDILPLGATYWVRLVEACLPVS</sequence>
<dbReference type="Pfam" id="PF07687">
    <property type="entry name" value="M20_dimer"/>
    <property type="match status" value="1"/>
</dbReference>
<dbReference type="GO" id="GO:0046872">
    <property type="term" value="F:metal ion binding"/>
    <property type="evidence" value="ECO:0007669"/>
    <property type="project" value="UniProtKB-KW"/>
</dbReference>
<feature type="binding site" evidence="2">
    <location>
        <position position="111"/>
    </location>
    <ligand>
        <name>Mn(2+)</name>
        <dbReference type="ChEBI" id="CHEBI:29035"/>
        <label>2</label>
    </ligand>
</feature>
<evidence type="ECO:0000259" key="3">
    <source>
        <dbReference type="Pfam" id="PF07687"/>
    </source>
</evidence>
<dbReference type="Gene3D" id="3.30.70.360">
    <property type="match status" value="1"/>
</dbReference>
<dbReference type="InterPro" id="IPR011650">
    <property type="entry name" value="Peptidase_M20_dimer"/>
</dbReference>
<keyword evidence="5" id="KW-1185">Reference proteome</keyword>
<keyword evidence="2" id="KW-0464">Manganese</keyword>
<dbReference type="InterPro" id="IPR017439">
    <property type="entry name" value="Amidohydrolase"/>
</dbReference>
<dbReference type="STRING" id="1538553.JT25_018155"/>
<keyword evidence="2" id="KW-0479">Metal-binding</keyword>
<dbReference type="FunFam" id="3.30.70.360:FF:000001">
    <property type="entry name" value="N-acetyldiaminopimelate deacetylase"/>
    <property type="match status" value="1"/>
</dbReference>
<proteinExistence type="predicted"/>
<feature type="binding site" evidence="2">
    <location>
        <position position="377"/>
    </location>
    <ligand>
        <name>Mn(2+)</name>
        <dbReference type="ChEBI" id="CHEBI:29035"/>
        <label>2</label>
    </ligand>
</feature>
<dbReference type="Proteomes" id="UP000030512">
    <property type="component" value="Chromosome"/>
</dbReference>